<feature type="region of interest" description="Disordered" evidence="5">
    <location>
        <begin position="56"/>
        <end position="105"/>
    </location>
</feature>
<comment type="caution">
    <text evidence="7">The sequence shown here is derived from an EMBL/GenBank/DDBJ whole genome shotgun (WGS) entry which is preliminary data.</text>
</comment>
<dbReference type="PANTHER" id="PTHR36884:SF4">
    <property type="entry name" value="FIP1[III]-LIKE PROTEIN"/>
    <property type="match status" value="1"/>
</dbReference>
<gene>
    <name evidence="7" type="ORF">RJT34_14595</name>
</gene>
<comment type="similarity">
    <text evidence="2">Belongs to the FIP1 family.</text>
</comment>
<keyword evidence="4" id="KW-0539">Nucleus</keyword>
<feature type="region of interest" description="Disordered" evidence="5">
    <location>
        <begin position="437"/>
        <end position="463"/>
    </location>
</feature>
<dbReference type="InterPro" id="IPR007854">
    <property type="entry name" value="Fip1_dom"/>
</dbReference>
<accession>A0AAN9JTK4</accession>
<feature type="compositionally biased region" description="Basic residues" evidence="5">
    <location>
        <begin position="1098"/>
        <end position="1109"/>
    </location>
</feature>
<evidence type="ECO:0000313" key="8">
    <source>
        <dbReference type="Proteomes" id="UP001359559"/>
    </source>
</evidence>
<dbReference type="Proteomes" id="UP001359559">
    <property type="component" value="Unassembled WGS sequence"/>
</dbReference>
<evidence type="ECO:0000256" key="1">
    <source>
        <dbReference type="ARBA" id="ARBA00004123"/>
    </source>
</evidence>
<keyword evidence="3" id="KW-0507">mRNA processing</keyword>
<evidence type="ECO:0000259" key="6">
    <source>
        <dbReference type="Pfam" id="PF05182"/>
    </source>
</evidence>
<dbReference type="Pfam" id="PF05182">
    <property type="entry name" value="Fip1"/>
    <property type="match status" value="1"/>
</dbReference>
<dbReference type="PANTHER" id="PTHR36884">
    <property type="entry name" value="FIP1[III]-LIKE PROTEIN"/>
    <property type="match status" value="1"/>
</dbReference>
<evidence type="ECO:0000256" key="2">
    <source>
        <dbReference type="ARBA" id="ARBA00007459"/>
    </source>
</evidence>
<evidence type="ECO:0000256" key="4">
    <source>
        <dbReference type="ARBA" id="ARBA00023242"/>
    </source>
</evidence>
<dbReference type="GO" id="GO:0006397">
    <property type="term" value="P:mRNA processing"/>
    <property type="evidence" value="ECO:0007669"/>
    <property type="project" value="UniProtKB-KW"/>
</dbReference>
<dbReference type="InterPro" id="IPR044976">
    <property type="entry name" value="FIPS5/FIPS3-like"/>
</dbReference>
<evidence type="ECO:0000256" key="3">
    <source>
        <dbReference type="ARBA" id="ARBA00022664"/>
    </source>
</evidence>
<feature type="domain" description="Pre-mRNA polyadenylation factor Fip1" evidence="6">
    <location>
        <begin position="196"/>
        <end position="237"/>
    </location>
</feature>
<feature type="region of interest" description="Disordered" evidence="5">
    <location>
        <begin position="981"/>
        <end position="1004"/>
    </location>
</feature>
<dbReference type="EMBL" id="JAYKXN010000003">
    <property type="protein sequence ID" value="KAK7303682.1"/>
    <property type="molecule type" value="Genomic_DNA"/>
</dbReference>
<sequence length="1109" mass="126534">MWAKGGVTCKDSPTLKEYYATLLFSCGCDCYESLKMEGFHDDDFGELYATDIQLPNATPKDDEEEEENSDVNSDSVNVEHENNTESDNGDCVASDSDSDDDGLKIVLNDDDLPAGVVNCSQEGHGDEPKLQCGRSRGGSMFENNSKANTSMGMASYILSLNKNRWNGDTGILNASSSSHVQCGYGSFLPWYWGIFDVNIDTLMEKPWKVTGVDITDYFNFGFDESTWKQYCASLEQLWRTSLQTGISVDDSAKRNQEAAREQTDPIISGNVHFPSSDCGLPKGRAIQVEDSIVERPPSIDVRRPRSRDSNIIEIKLLESSDDHSGSGNSIVMDASLEREDIVGNNRNILNSSSECDELLSEDQLEVVKISEDSSAQKRSGLIPGVVGDEHQYQADQHSDDTAPILEGEIEAGEGGGVDTFSSYPCWIESELSLGDQEHSLTSYTDSDSEASDNSVRDDKDKSLIPLRRKSMNSVVDTKESSSFYCKNSKNNIFNEKTANVAYNSRTRGPFRKEWRHQSARNESSYKMNKHIENDNDDVFTFFKSSARDPSLLRCQFVDYGKHKSQVLGSHKNRGASYNRGTKRSYYFGGEKVVDDLVTRHSKYYREDREIFRENTHRYDRKGGDAGNYFFKLGPQISDSEDRKRDWYHPGCGYSGDDLSPCSYRESRPFFSNHSCYPDKEWVIQRRAMADKSHFIERNYDNDFDECEFEFPNKSYRMSTSASEREMESLHKKHEEQFLHFGRDSRRSLRRERHCDRPALVLDNLCSGEMEDNCTHYQISNMKYRRQSYTDSVRKYAYGTRVNENFEGYGRQKHARDSRASEWSCGYTDGTEDEDLTIYPVEEYQFYRSPSKFLNLTEDEIICRRHEIHSTTLHAKVQSDDMKLQWRQLNMPSKGSRKHLKGSSEIMCRSKGGQAALRCGKSVNLIDGEGKSHVRSSKVLCSGRLEYVDQGIARKRRASVGFVESHKKIKIFNYTKYESNHENEKWRQNVPDQGQQESSDIEEGQIVTEEPYVEVSVSRRDVSQGAAGTGSVKNRLLQNENSSNQFIGGYDSQRILDSLAKMEKRRERFKQPITIKKEAEESLKLNNDSVVHTGEMKQHRPARKRRWLGD</sequence>
<protein>
    <recommendedName>
        <fullName evidence="6">Pre-mRNA polyadenylation factor Fip1 domain-containing protein</fullName>
    </recommendedName>
</protein>
<organism evidence="7 8">
    <name type="scientific">Clitoria ternatea</name>
    <name type="common">Butterfly pea</name>
    <dbReference type="NCBI Taxonomy" id="43366"/>
    <lineage>
        <taxon>Eukaryota</taxon>
        <taxon>Viridiplantae</taxon>
        <taxon>Streptophyta</taxon>
        <taxon>Embryophyta</taxon>
        <taxon>Tracheophyta</taxon>
        <taxon>Spermatophyta</taxon>
        <taxon>Magnoliopsida</taxon>
        <taxon>eudicotyledons</taxon>
        <taxon>Gunneridae</taxon>
        <taxon>Pentapetalae</taxon>
        <taxon>rosids</taxon>
        <taxon>fabids</taxon>
        <taxon>Fabales</taxon>
        <taxon>Fabaceae</taxon>
        <taxon>Papilionoideae</taxon>
        <taxon>50 kb inversion clade</taxon>
        <taxon>NPAAA clade</taxon>
        <taxon>indigoferoid/millettioid clade</taxon>
        <taxon>Phaseoleae</taxon>
        <taxon>Clitoria</taxon>
    </lineage>
</organism>
<evidence type="ECO:0000313" key="7">
    <source>
        <dbReference type="EMBL" id="KAK7303682.1"/>
    </source>
</evidence>
<proteinExistence type="inferred from homology"/>
<dbReference type="GO" id="GO:0005634">
    <property type="term" value="C:nucleus"/>
    <property type="evidence" value="ECO:0007669"/>
    <property type="project" value="UniProtKB-SubCell"/>
</dbReference>
<dbReference type="PROSITE" id="PS51257">
    <property type="entry name" value="PROKAR_LIPOPROTEIN"/>
    <property type="match status" value="1"/>
</dbReference>
<name>A0AAN9JTK4_CLITE</name>
<evidence type="ECO:0000256" key="5">
    <source>
        <dbReference type="SAM" id="MobiDB-lite"/>
    </source>
</evidence>
<dbReference type="AlphaFoldDB" id="A0AAN9JTK4"/>
<comment type="subcellular location">
    <subcellularLocation>
        <location evidence="1">Nucleus</location>
    </subcellularLocation>
</comment>
<feature type="region of interest" description="Disordered" evidence="5">
    <location>
        <begin position="1085"/>
        <end position="1109"/>
    </location>
</feature>
<reference evidence="7 8" key="1">
    <citation type="submission" date="2024-01" db="EMBL/GenBank/DDBJ databases">
        <title>The genomes of 5 underutilized Papilionoideae crops provide insights into root nodulation and disease resistance.</title>
        <authorList>
            <person name="Yuan L."/>
        </authorList>
    </citation>
    <scope>NUCLEOTIDE SEQUENCE [LARGE SCALE GENOMIC DNA]</scope>
    <source>
        <strain evidence="7">LY-2023</strain>
        <tissue evidence="7">Leaf</tissue>
    </source>
</reference>
<keyword evidence="8" id="KW-1185">Reference proteome</keyword>